<keyword evidence="2" id="KW-1185">Reference proteome</keyword>
<dbReference type="AlphaFoldDB" id="A0A2I0LC05"/>
<reference evidence="1 2" key="1">
    <citation type="submission" date="2017-11" db="EMBL/GenBank/DDBJ databases">
        <title>De-novo sequencing of pomegranate (Punica granatum L.) genome.</title>
        <authorList>
            <person name="Akparov Z."/>
            <person name="Amiraslanov A."/>
            <person name="Hajiyeva S."/>
            <person name="Abbasov M."/>
            <person name="Kaur K."/>
            <person name="Hamwieh A."/>
            <person name="Solovyev V."/>
            <person name="Salamov A."/>
            <person name="Braich B."/>
            <person name="Kosarev P."/>
            <person name="Mahmoud A."/>
            <person name="Hajiyev E."/>
            <person name="Babayeva S."/>
            <person name="Izzatullayeva V."/>
            <person name="Mammadov A."/>
            <person name="Mammadov A."/>
            <person name="Sharifova S."/>
            <person name="Ojaghi J."/>
            <person name="Eynullazada K."/>
            <person name="Bayramov B."/>
            <person name="Abdulazimova A."/>
            <person name="Shahmuradov I."/>
        </authorList>
    </citation>
    <scope>NUCLEOTIDE SEQUENCE [LARGE SCALE GENOMIC DNA]</scope>
    <source>
        <strain evidence="2">cv. AG2017</strain>
        <tissue evidence="1">Leaf</tissue>
    </source>
</reference>
<dbReference type="Proteomes" id="UP000233551">
    <property type="component" value="Unassembled WGS sequence"/>
</dbReference>
<accession>A0A2I0LC05</accession>
<proteinExistence type="predicted"/>
<organism evidence="1 2">
    <name type="scientific">Punica granatum</name>
    <name type="common">Pomegranate</name>
    <dbReference type="NCBI Taxonomy" id="22663"/>
    <lineage>
        <taxon>Eukaryota</taxon>
        <taxon>Viridiplantae</taxon>
        <taxon>Streptophyta</taxon>
        <taxon>Embryophyta</taxon>
        <taxon>Tracheophyta</taxon>
        <taxon>Spermatophyta</taxon>
        <taxon>Magnoliopsida</taxon>
        <taxon>eudicotyledons</taxon>
        <taxon>Gunneridae</taxon>
        <taxon>Pentapetalae</taxon>
        <taxon>rosids</taxon>
        <taxon>malvids</taxon>
        <taxon>Myrtales</taxon>
        <taxon>Lythraceae</taxon>
        <taxon>Punica</taxon>
    </lineage>
</organism>
<evidence type="ECO:0000313" key="2">
    <source>
        <dbReference type="Proteomes" id="UP000233551"/>
    </source>
</evidence>
<dbReference type="EMBL" id="PGOL01000058">
    <property type="protein sequence ID" value="PKI78208.1"/>
    <property type="molecule type" value="Genomic_DNA"/>
</dbReference>
<protein>
    <submittedName>
        <fullName evidence="1">Uncharacterized protein</fullName>
    </submittedName>
</protein>
<comment type="caution">
    <text evidence="1">The sequence shown here is derived from an EMBL/GenBank/DDBJ whole genome shotgun (WGS) entry which is preliminary data.</text>
</comment>
<evidence type="ECO:0000313" key="1">
    <source>
        <dbReference type="EMBL" id="PKI78208.1"/>
    </source>
</evidence>
<gene>
    <name evidence="1" type="ORF">CRG98_001379</name>
</gene>
<sequence length="119" mass="13108">MVVATLYLGHCLPESSQLCSRSRSLPFPVSISCLQFVGLGDSQPATARSSSSWMVAVTGRHGGARGSGERRRRWLEFRGKGQESGWEEEVDSTRVYLGSQPIRFRPDPDQSLPIRSVLG</sequence>
<name>A0A2I0LC05_PUNGR</name>